<dbReference type="EMBL" id="NHPA01000041">
    <property type="protein sequence ID" value="OYR67523.1"/>
    <property type="molecule type" value="Genomic_DNA"/>
</dbReference>
<name>A0A256JFY8_HALEZ</name>
<sequence length="161" mass="18104">MKLKDYLIDKEEVTAKIGAFDDPDSVIDSSEGTLACTPYRLVYINGNDVTDISLKGVNSIEYRDKGYPMRYLGYGLAGVLLGILVWFVRFFLEIVAMVPGELGWLFVGIFVLSGLGTWIQGLFMRRASLKVFTPNKTYEFYSKETGLDEIGHAVRGHEMKN</sequence>
<organism evidence="2 3">
    <name type="scientific">Halorubrum ezzemoulense</name>
    <name type="common">Halorubrum chaoviator</name>
    <dbReference type="NCBI Taxonomy" id="337243"/>
    <lineage>
        <taxon>Archaea</taxon>
        <taxon>Methanobacteriati</taxon>
        <taxon>Methanobacteriota</taxon>
        <taxon>Stenosarchaea group</taxon>
        <taxon>Halobacteria</taxon>
        <taxon>Halobacteriales</taxon>
        <taxon>Haloferacaceae</taxon>
        <taxon>Halorubrum</taxon>
    </lineage>
</organism>
<reference evidence="2 3" key="1">
    <citation type="journal article" date="2014" name="Front. Microbiol.">
        <title>Population and genomic analysis of the genus Halorubrum.</title>
        <authorList>
            <person name="Fullmer M.S."/>
            <person name="Soucy S.M."/>
            <person name="Swithers K.S."/>
            <person name="Makkay A.M."/>
            <person name="Wheeler R."/>
            <person name="Ventosa A."/>
            <person name="Gogarten J.P."/>
            <person name="Papke R.T."/>
        </authorList>
    </citation>
    <scope>NUCLEOTIDE SEQUENCE [LARGE SCALE GENOMIC DNA]</scope>
    <source>
        <strain evidence="2 3">Ga2p</strain>
    </source>
</reference>
<keyword evidence="1" id="KW-0812">Transmembrane</keyword>
<feature type="transmembrane region" description="Helical" evidence="1">
    <location>
        <begin position="104"/>
        <end position="123"/>
    </location>
</feature>
<keyword evidence="1" id="KW-0472">Membrane</keyword>
<evidence type="ECO:0000256" key="1">
    <source>
        <dbReference type="SAM" id="Phobius"/>
    </source>
</evidence>
<keyword evidence="1" id="KW-1133">Transmembrane helix</keyword>
<proteinExistence type="predicted"/>
<accession>A0A256JFY8</accession>
<protein>
    <submittedName>
        <fullName evidence="2">Uncharacterized protein</fullName>
    </submittedName>
</protein>
<evidence type="ECO:0000313" key="3">
    <source>
        <dbReference type="Proteomes" id="UP000215607"/>
    </source>
</evidence>
<feature type="transmembrane region" description="Helical" evidence="1">
    <location>
        <begin position="71"/>
        <end position="92"/>
    </location>
</feature>
<gene>
    <name evidence="2" type="ORF">DJ79_08780</name>
</gene>
<evidence type="ECO:0000313" key="2">
    <source>
        <dbReference type="EMBL" id="OYR67523.1"/>
    </source>
</evidence>
<dbReference type="RefSeq" id="WP_094592992.1">
    <property type="nucleotide sequence ID" value="NZ_NHPA01000041.1"/>
</dbReference>
<dbReference type="AlphaFoldDB" id="A0A256JFY8"/>
<comment type="caution">
    <text evidence="2">The sequence shown here is derived from an EMBL/GenBank/DDBJ whole genome shotgun (WGS) entry which is preliminary data.</text>
</comment>
<dbReference type="Proteomes" id="UP000215607">
    <property type="component" value="Unassembled WGS sequence"/>
</dbReference>